<evidence type="ECO:0000313" key="2">
    <source>
        <dbReference type="EMBL" id="QQO97088.1"/>
    </source>
</evidence>
<dbReference type="CDD" id="cd22343">
    <property type="entry name" value="PDDEXK_lambda_exonuclease-like"/>
    <property type="match status" value="1"/>
</dbReference>
<proteinExistence type="predicted"/>
<dbReference type="InterPro" id="IPR011604">
    <property type="entry name" value="PDDEXK-like_dom_sf"/>
</dbReference>
<accession>A0A8E4UXJ9</accession>
<reference evidence="2 3" key="1">
    <citation type="submission" date="2020-07" db="EMBL/GenBank/DDBJ databases">
        <title>Highly diverse flavobacterial phages as mortality factor during North Sea spring blooms.</title>
        <authorList>
            <person name="Bartlau N."/>
            <person name="Wichels A."/>
            <person name="Krohne G."/>
            <person name="Adriaenssens E.M."/>
            <person name="Heins A."/>
            <person name="Fuchs B.M."/>
            <person name="Amann R."/>
            <person name="Moraru C."/>
        </authorList>
    </citation>
    <scope>NUCLEOTIDE SEQUENCE [LARGE SCALE GENOMIC DNA]</scope>
</reference>
<organism evidence="2 3">
    <name type="scientific">Cellulophaga phage Nekkels_1</name>
    <dbReference type="NCBI Taxonomy" id="2745692"/>
    <lineage>
        <taxon>Viruses</taxon>
        <taxon>Duplodnaviria</taxon>
        <taxon>Heunggongvirae</taxon>
        <taxon>Uroviricota</taxon>
        <taxon>Caudoviricetes</taxon>
        <taxon>Assiduviridae</taxon>
        <taxon>Nekkelsvirus</taxon>
        <taxon>Nekkelsvirus Nekkels</taxon>
    </lineage>
</organism>
<dbReference type="SUPFAM" id="SSF52980">
    <property type="entry name" value="Restriction endonuclease-like"/>
    <property type="match status" value="1"/>
</dbReference>
<gene>
    <name evidence="2" type="ORF">Nekkels1_82</name>
</gene>
<dbReference type="InterPro" id="IPR011335">
    <property type="entry name" value="Restrct_endonuc-II-like"/>
</dbReference>
<dbReference type="EMBL" id="MT732443">
    <property type="protein sequence ID" value="QQO97088.1"/>
    <property type="molecule type" value="Genomic_DNA"/>
</dbReference>
<dbReference type="Pfam" id="PF09588">
    <property type="entry name" value="YqaJ"/>
    <property type="match status" value="1"/>
</dbReference>
<dbReference type="PANTHER" id="PTHR46609">
    <property type="entry name" value="EXONUCLEASE, PHAGE-TYPE/RECB, C-TERMINAL DOMAIN-CONTAINING PROTEIN"/>
    <property type="match status" value="1"/>
</dbReference>
<name>A0A8E4UXJ9_9CAUD</name>
<sequence>MIFHDIEQNTEEWYDIRRGVITSSNFGTIMANYGKAFGEPAKKYAYKIAYEGITGEDLEEERYSNIHMENGHTYEPIAKEAYEYATFNDVSNGGFCMYDENVKIGGSPDGLILDSKGGIEIKSVIPYTQSKTLKRERFDPSYKWQILGNIWICGLDWMDFISYGFRNTEDNKLFIDRVKASEFEDDIKKLSGRVFDFLDEVEKQKRYV</sequence>
<keyword evidence="3" id="KW-1185">Reference proteome</keyword>
<evidence type="ECO:0000313" key="3">
    <source>
        <dbReference type="Proteomes" id="UP000693689"/>
    </source>
</evidence>
<evidence type="ECO:0000259" key="1">
    <source>
        <dbReference type="Pfam" id="PF09588"/>
    </source>
</evidence>
<feature type="domain" description="YqaJ viral recombinase" evidence="1">
    <location>
        <begin position="12"/>
        <end position="155"/>
    </location>
</feature>
<dbReference type="PANTHER" id="PTHR46609:SF6">
    <property type="entry name" value="EXONUCLEASE, PHAGE-TYPE_RECB, C-TERMINAL DOMAIN-CONTAINING PROTEIN-RELATED"/>
    <property type="match status" value="1"/>
</dbReference>
<protein>
    <submittedName>
        <fullName evidence="2">YqaJ-like viral recombinase domain</fullName>
    </submittedName>
</protein>
<dbReference type="InterPro" id="IPR019080">
    <property type="entry name" value="YqaJ_viral_recombinase"/>
</dbReference>
<dbReference type="InterPro" id="IPR051703">
    <property type="entry name" value="NF-kappa-B_Signaling_Reg"/>
</dbReference>
<dbReference type="Gene3D" id="3.90.320.10">
    <property type="match status" value="1"/>
</dbReference>
<dbReference type="Proteomes" id="UP000693689">
    <property type="component" value="Segment"/>
</dbReference>